<evidence type="ECO:0000313" key="1">
    <source>
        <dbReference type="EMBL" id="JAD96854.1"/>
    </source>
</evidence>
<dbReference type="AlphaFoldDB" id="A0A0A9E7T7"/>
<organism evidence="1">
    <name type="scientific">Arundo donax</name>
    <name type="common">Giant reed</name>
    <name type="synonym">Donax arundinaceus</name>
    <dbReference type="NCBI Taxonomy" id="35708"/>
    <lineage>
        <taxon>Eukaryota</taxon>
        <taxon>Viridiplantae</taxon>
        <taxon>Streptophyta</taxon>
        <taxon>Embryophyta</taxon>
        <taxon>Tracheophyta</taxon>
        <taxon>Spermatophyta</taxon>
        <taxon>Magnoliopsida</taxon>
        <taxon>Liliopsida</taxon>
        <taxon>Poales</taxon>
        <taxon>Poaceae</taxon>
        <taxon>PACMAD clade</taxon>
        <taxon>Arundinoideae</taxon>
        <taxon>Arundineae</taxon>
        <taxon>Arundo</taxon>
    </lineage>
</organism>
<sequence length="84" mass="9393">MVPSNISTHKSEKNCNNSVDIILKIRSMQFGSFPIAVKQDRKEEEKLVKGKPPLVETNPQPLGEVAGIFLRRTLFTGSNLRKGK</sequence>
<name>A0A0A9E7T7_ARUDO</name>
<proteinExistence type="predicted"/>
<reference evidence="1" key="2">
    <citation type="journal article" date="2015" name="Data Brief">
        <title>Shoot transcriptome of the giant reed, Arundo donax.</title>
        <authorList>
            <person name="Barrero R.A."/>
            <person name="Guerrero F.D."/>
            <person name="Moolhuijzen P."/>
            <person name="Goolsby J.A."/>
            <person name="Tidwell J."/>
            <person name="Bellgard S.E."/>
            <person name="Bellgard M.I."/>
        </authorList>
    </citation>
    <scope>NUCLEOTIDE SEQUENCE</scope>
    <source>
        <tissue evidence="1">Shoot tissue taken approximately 20 cm above the soil surface</tissue>
    </source>
</reference>
<reference evidence="1" key="1">
    <citation type="submission" date="2014-09" db="EMBL/GenBank/DDBJ databases">
        <authorList>
            <person name="Magalhaes I.L.F."/>
            <person name="Oliveira U."/>
            <person name="Santos F.R."/>
            <person name="Vidigal T.H.D.A."/>
            <person name="Brescovit A.D."/>
            <person name="Santos A.J."/>
        </authorList>
    </citation>
    <scope>NUCLEOTIDE SEQUENCE</scope>
    <source>
        <tissue evidence="1">Shoot tissue taken approximately 20 cm above the soil surface</tissue>
    </source>
</reference>
<protein>
    <submittedName>
        <fullName evidence="1">Uncharacterized protein</fullName>
    </submittedName>
</protein>
<dbReference type="EMBL" id="GBRH01201041">
    <property type="protein sequence ID" value="JAD96854.1"/>
    <property type="molecule type" value="Transcribed_RNA"/>
</dbReference>
<accession>A0A0A9E7T7</accession>